<evidence type="ECO:0000313" key="3">
    <source>
        <dbReference type="EMBL" id="CAE7179107.1"/>
    </source>
</evidence>
<keyword evidence="4" id="KW-1185">Reference proteome</keyword>
<comment type="caution">
    <text evidence="3">The sequence shown here is derived from an EMBL/GenBank/DDBJ whole genome shotgun (WGS) entry which is preliminary data.</text>
</comment>
<dbReference type="InterPro" id="IPR036844">
    <property type="entry name" value="Hint_dom_sf"/>
</dbReference>
<dbReference type="Gene3D" id="2.170.16.10">
    <property type="entry name" value="Hedgehog/Intein (Hint) domain"/>
    <property type="match status" value="1"/>
</dbReference>
<dbReference type="SUPFAM" id="SSF51294">
    <property type="entry name" value="Hedgehog/intein (Hint) domain"/>
    <property type="match status" value="1"/>
</dbReference>
<dbReference type="AlphaFoldDB" id="A0A812IRK7"/>
<sequence>ESDQLRETSSSLAPAVPSLEGAAMPQQSEATLFWDLTEVPAGWPLATVIDAFGELACYNANADLAVQLVSWRLVELWASQPAEGQAWVQQCRERFATELAGKETRQEQLFEALLRHGAAEHGKYGGGGWWCFSEAGLLRGEPLGSAAEREKESAWYLQQLDAPDRCWELAERLAEAESQETARKRQKLEEETSERRRLEAELHKSQEESRELRNRLAVAEAEVSVKAAELQAAQSESEELAHRAAAAESAAAEMQKELWRERCQNLANRLEAAEIEHAKMSELLTRDAAEKQLGVQRPQEESCSYQDRCLPVSAPEGSRAELQLEKAVLQERCDQLRQQLAKAEAKVDLLQGLREEIGMYKERLRGQAVEAKKSHRLDGGTSGHLTQKLRTPAPSHAALDEEESDLAEQLGYSLVDEDGASVLSGSSGYSVQQNCFMLDAIFKSRMDFFCEGRDLQKGSQVVAGDGKTALEVVEISKESQATEVVDLQAGSATLRVTPDHPVQVPDESGKAGHHLYMPAGKLKAGDLVMLDSGEPVPLIMAEARPFESKLLKIVFNPDVPVAVFSSPSCILSKGHKKKPQAGRRGGMCQRVKEAPDPMDGASIPDTAAGEYMD</sequence>
<dbReference type="Proteomes" id="UP000601435">
    <property type="component" value="Unassembled WGS sequence"/>
</dbReference>
<gene>
    <name evidence="3" type="ORF">SNEC2469_LOCUS671</name>
</gene>
<proteinExistence type="predicted"/>
<evidence type="ECO:0000256" key="2">
    <source>
        <dbReference type="SAM" id="MobiDB-lite"/>
    </source>
</evidence>
<evidence type="ECO:0000313" key="4">
    <source>
        <dbReference type="Proteomes" id="UP000601435"/>
    </source>
</evidence>
<organism evidence="3 4">
    <name type="scientific">Symbiodinium necroappetens</name>
    <dbReference type="NCBI Taxonomy" id="1628268"/>
    <lineage>
        <taxon>Eukaryota</taxon>
        <taxon>Sar</taxon>
        <taxon>Alveolata</taxon>
        <taxon>Dinophyceae</taxon>
        <taxon>Suessiales</taxon>
        <taxon>Symbiodiniaceae</taxon>
        <taxon>Symbiodinium</taxon>
    </lineage>
</organism>
<dbReference type="EMBL" id="CAJNJA010004325">
    <property type="protein sequence ID" value="CAE7179107.1"/>
    <property type="molecule type" value="Genomic_DNA"/>
</dbReference>
<feature type="non-terminal residue" evidence="3">
    <location>
        <position position="1"/>
    </location>
</feature>
<protein>
    <recommendedName>
        <fullName evidence="5">Hint domain-containing protein</fullName>
    </recommendedName>
</protein>
<feature type="region of interest" description="Disordered" evidence="2">
    <location>
        <begin position="178"/>
        <end position="210"/>
    </location>
</feature>
<keyword evidence="1" id="KW-0175">Coiled coil</keyword>
<feature type="region of interest" description="Disordered" evidence="2">
    <location>
        <begin position="1"/>
        <end position="21"/>
    </location>
</feature>
<dbReference type="OrthoDB" id="430935at2759"/>
<feature type="region of interest" description="Disordered" evidence="2">
    <location>
        <begin position="370"/>
        <end position="396"/>
    </location>
</feature>
<reference evidence="3" key="1">
    <citation type="submission" date="2021-02" db="EMBL/GenBank/DDBJ databases">
        <authorList>
            <person name="Dougan E. K."/>
            <person name="Rhodes N."/>
            <person name="Thang M."/>
            <person name="Chan C."/>
        </authorList>
    </citation>
    <scope>NUCLEOTIDE SEQUENCE</scope>
</reference>
<accession>A0A812IRK7</accession>
<evidence type="ECO:0000256" key="1">
    <source>
        <dbReference type="SAM" id="Coils"/>
    </source>
</evidence>
<evidence type="ECO:0008006" key="5">
    <source>
        <dbReference type="Google" id="ProtNLM"/>
    </source>
</evidence>
<feature type="region of interest" description="Disordered" evidence="2">
    <location>
        <begin position="590"/>
        <end position="613"/>
    </location>
</feature>
<feature type="coiled-coil region" evidence="1">
    <location>
        <begin position="319"/>
        <end position="353"/>
    </location>
</feature>
<name>A0A812IRK7_9DINO</name>